<comment type="caution">
    <text evidence="2">The sequence shown here is derived from an EMBL/GenBank/DDBJ whole genome shotgun (WGS) entry which is preliminary data.</text>
</comment>
<keyword evidence="1" id="KW-0812">Transmembrane</keyword>
<dbReference type="AlphaFoldDB" id="A0A139H3K4"/>
<name>A0A139H3K4_9PEZI</name>
<dbReference type="EMBL" id="LFZO01000806">
    <property type="protein sequence ID" value="KXS97024.1"/>
    <property type="molecule type" value="Genomic_DNA"/>
</dbReference>
<evidence type="ECO:0000313" key="2">
    <source>
        <dbReference type="EMBL" id="KXS97024.1"/>
    </source>
</evidence>
<feature type="transmembrane region" description="Helical" evidence="1">
    <location>
        <begin position="81"/>
        <end position="102"/>
    </location>
</feature>
<evidence type="ECO:0000256" key="1">
    <source>
        <dbReference type="SAM" id="Phobius"/>
    </source>
</evidence>
<reference evidence="2 3" key="1">
    <citation type="submission" date="2015-07" db="EMBL/GenBank/DDBJ databases">
        <title>Comparative genomics of the Sigatoka disease complex on banana suggests a link between parallel evolutionary changes in Pseudocercospora fijiensis and Pseudocercospora eumusae and increased virulence on the banana host.</title>
        <authorList>
            <person name="Chang T.-C."/>
            <person name="Salvucci A."/>
            <person name="Crous P.W."/>
            <person name="Stergiopoulos I."/>
        </authorList>
    </citation>
    <scope>NUCLEOTIDE SEQUENCE [LARGE SCALE GENOMIC DNA]</scope>
    <source>
        <strain evidence="2 3">CBS 116634</strain>
    </source>
</reference>
<keyword evidence="1" id="KW-1133">Transmembrane helix</keyword>
<protein>
    <submittedName>
        <fullName evidence="2">Uncharacterized protein</fullName>
    </submittedName>
</protein>
<organism evidence="2 3">
    <name type="scientific">Pseudocercospora musae</name>
    <dbReference type="NCBI Taxonomy" id="113226"/>
    <lineage>
        <taxon>Eukaryota</taxon>
        <taxon>Fungi</taxon>
        <taxon>Dikarya</taxon>
        <taxon>Ascomycota</taxon>
        <taxon>Pezizomycotina</taxon>
        <taxon>Dothideomycetes</taxon>
        <taxon>Dothideomycetidae</taxon>
        <taxon>Mycosphaerellales</taxon>
        <taxon>Mycosphaerellaceae</taxon>
        <taxon>Pseudocercospora</taxon>
    </lineage>
</organism>
<feature type="transmembrane region" description="Helical" evidence="1">
    <location>
        <begin position="35"/>
        <end position="60"/>
    </location>
</feature>
<dbReference type="Proteomes" id="UP000073492">
    <property type="component" value="Unassembled WGS sequence"/>
</dbReference>
<keyword evidence="1" id="KW-0472">Membrane</keyword>
<evidence type="ECO:0000313" key="3">
    <source>
        <dbReference type="Proteomes" id="UP000073492"/>
    </source>
</evidence>
<sequence length="112" mass="12762">MKTQTQNHEDQGASQLDSIKIEIYLTDVLRHLSDLLYGLSASTAFFFFMLALHGTLYIIATSEIVLQYPDFKLLQTPREQIILSDPAHTFLLGSMIMFFVFLKSPTNPFTTI</sequence>
<accession>A0A139H3K4</accession>
<gene>
    <name evidence="2" type="ORF">AC579_3178</name>
</gene>
<proteinExistence type="predicted"/>
<keyword evidence="3" id="KW-1185">Reference proteome</keyword>